<dbReference type="InterPro" id="IPR029055">
    <property type="entry name" value="Ntn_hydrolases_N"/>
</dbReference>
<dbReference type="WBParaSite" id="PDA_v2.g8636.t1">
    <property type="protein sequence ID" value="PDA_v2.g8636.t1"/>
    <property type="gene ID" value="PDA_v2.g8636"/>
</dbReference>
<keyword evidence="1" id="KW-0645">Protease</keyword>
<dbReference type="Proteomes" id="UP000887578">
    <property type="component" value="Unplaced"/>
</dbReference>
<dbReference type="GO" id="GO:0005886">
    <property type="term" value="C:plasma membrane"/>
    <property type="evidence" value="ECO:0007669"/>
    <property type="project" value="TreeGrafter"/>
</dbReference>
<dbReference type="GO" id="GO:0016746">
    <property type="term" value="F:acyltransferase activity"/>
    <property type="evidence" value="ECO:0007669"/>
    <property type="project" value="UniProtKB-KW"/>
</dbReference>
<dbReference type="AlphaFoldDB" id="A0A914QWK2"/>
<reference evidence="10" key="1">
    <citation type="submission" date="2022-11" db="UniProtKB">
        <authorList>
            <consortium name="WormBaseParasite"/>
        </authorList>
    </citation>
    <scope>IDENTIFICATION</scope>
</reference>
<organism evidence="9 10">
    <name type="scientific">Panagrolaimus davidi</name>
    <dbReference type="NCBI Taxonomy" id="227884"/>
    <lineage>
        <taxon>Eukaryota</taxon>
        <taxon>Metazoa</taxon>
        <taxon>Ecdysozoa</taxon>
        <taxon>Nematoda</taxon>
        <taxon>Chromadorea</taxon>
        <taxon>Rhabditida</taxon>
        <taxon>Tylenchina</taxon>
        <taxon>Panagrolaimomorpha</taxon>
        <taxon>Panagrolaimoidea</taxon>
        <taxon>Panagrolaimidae</taxon>
        <taxon>Panagrolaimus</taxon>
    </lineage>
</organism>
<dbReference type="PANTHER" id="PTHR11686">
    <property type="entry name" value="GAMMA GLUTAMYL TRANSPEPTIDASE"/>
    <property type="match status" value="1"/>
</dbReference>
<proteinExistence type="predicted"/>
<dbReference type="Gene3D" id="3.60.20.40">
    <property type="match status" value="1"/>
</dbReference>
<dbReference type="SUPFAM" id="SSF56235">
    <property type="entry name" value="N-terminal nucleophile aminohydrolases (Ntn hydrolases)"/>
    <property type="match status" value="1"/>
</dbReference>
<dbReference type="InterPro" id="IPR000101">
    <property type="entry name" value="GGT_peptidase"/>
</dbReference>
<feature type="binding site" evidence="8">
    <location>
        <position position="305"/>
    </location>
    <ligand>
        <name>L-glutamate</name>
        <dbReference type="ChEBI" id="CHEBI:29985"/>
    </ligand>
</feature>
<keyword evidence="9" id="KW-1185">Reference proteome</keyword>
<dbReference type="FunFam" id="3.60.20.40:FF:000001">
    <property type="entry name" value="Gamma-glutamyltranspeptidase 1"/>
    <property type="match status" value="1"/>
</dbReference>
<dbReference type="InterPro" id="IPR043137">
    <property type="entry name" value="GGT_ssub_C"/>
</dbReference>
<evidence type="ECO:0000256" key="7">
    <source>
        <dbReference type="PIRSR" id="PIRSR600101-1"/>
    </source>
</evidence>
<dbReference type="InterPro" id="IPR043138">
    <property type="entry name" value="GGT_lsub"/>
</dbReference>
<evidence type="ECO:0000256" key="3">
    <source>
        <dbReference type="ARBA" id="ARBA00022801"/>
    </source>
</evidence>
<feature type="binding site" evidence="8">
    <location>
        <position position="253"/>
    </location>
    <ligand>
        <name>L-glutamate</name>
        <dbReference type="ChEBI" id="CHEBI:29985"/>
    </ligand>
</feature>
<dbReference type="Gene3D" id="1.10.246.130">
    <property type="match status" value="1"/>
</dbReference>
<keyword evidence="6" id="KW-1202">Platelet aggregation activating toxin</keyword>
<dbReference type="PANTHER" id="PTHR11686:SF9">
    <property type="entry name" value="RE13973P"/>
    <property type="match status" value="1"/>
</dbReference>
<keyword evidence="6" id="KW-1199">Hemostasis impairing toxin</keyword>
<dbReference type="GO" id="GO:0006751">
    <property type="term" value="P:glutathione catabolic process"/>
    <property type="evidence" value="ECO:0007669"/>
    <property type="project" value="InterPro"/>
</dbReference>
<evidence type="ECO:0000313" key="9">
    <source>
        <dbReference type="Proteomes" id="UP000887578"/>
    </source>
</evidence>
<keyword evidence="6" id="KW-0800">Toxin</keyword>
<keyword evidence="2" id="KW-0808">Transferase</keyword>
<name>A0A914QWK2_9BILA</name>
<sequence length="403" mass="45600">MAGYLIYFKDDIENVPDLKNFFTNNATGEFYKEGEICKNPELAKTLTKLALSNDPIKLFYNGEIAQQMAAEISTNGGYLTKEDLAQYRSNVDENPIENFDFSEDYVMCGPKPPSGFAVTQFIVNVMSRSDPETLFKDDIYYHRFIEAQKYGYAQRTLLGDLPFYPDAKKILQRLTNQTYINEIAAKIKASATSLNPSEYGQEFDQPGKRGTSHTSVIDALGNAISITSSINMIYGARRRSSTLGIFYNNQMDDFSIPRKLNFFGFEAFKSNYIVPRKRPLSSMSPILIYNKHTREIQASLGAAGGSRIISALAQFLIQKFSFNQTVKESIDFPRFHNQFTPFITSYEKGFPDVLVQSLQNRGQNMSLWKSFLATIQAIVRNPDGTLSASNDHRRSIYMNPAGY</sequence>
<evidence type="ECO:0000256" key="8">
    <source>
        <dbReference type="PIRSR" id="PIRSR600101-2"/>
    </source>
</evidence>
<feature type="active site" description="Nucleophile" evidence="7">
    <location>
        <position position="211"/>
    </location>
</feature>
<evidence type="ECO:0000256" key="5">
    <source>
        <dbReference type="ARBA" id="ARBA00023315"/>
    </source>
</evidence>
<evidence type="ECO:0000313" key="10">
    <source>
        <dbReference type="WBParaSite" id="PDA_v2.g8636.t1"/>
    </source>
</evidence>
<accession>A0A914QWK2</accession>
<keyword evidence="4" id="KW-0325">Glycoprotein</keyword>
<dbReference type="Pfam" id="PF01019">
    <property type="entry name" value="G_glu_transpept"/>
    <property type="match status" value="1"/>
</dbReference>
<dbReference type="GO" id="GO:0006508">
    <property type="term" value="P:proteolysis"/>
    <property type="evidence" value="ECO:0007669"/>
    <property type="project" value="UniProtKB-KW"/>
</dbReference>
<evidence type="ECO:0000256" key="4">
    <source>
        <dbReference type="ARBA" id="ARBA00023180"/>
    </source>
</evidence>
<keyword evidence="3" id="KW-0378">Hydrolase</keyword>
<evidence type="ECO:0000256" key="6">
    <source>
        <dbReference type="ARBA" id="ARBA00084097"/>
    </source>
</evidence>
<feature type="binding site" evidence="8">
    <location>
        <begin position="229"/>
        <end position="231"/>
    </location>
    <ligand>
        <name>L-glutamate</name>
        <dbReference type="ChEBI" id="CHEBI:29985"/>
    </ligand>
</feature>
<dbReference type="FunFam" id="1.10.246.130:FF:000005">
    <property type="entry name" value="Gamma-glutamyltranspeptidase 1, putative"/>
    <property type="match status" value="1"/>
</dbReference>
<dbReference type="PRINTS" id="PR01210">
    <property type="entry name" value="GGTRANSPTASE"/>
</dbReference>
<protein>
    <submittedName>
        <fullName evidence="10">Uncharacterized protein</fullName>
    </submittedName>
</protein>
<feature type="binding site" evidence="8">
    <location>
        <begin position="281"/>
        <end position="282"/>
    </location>
    <ligand>
        <name>L-glutamate</name>
        <dbReference type="ChEBI" id="CHEBI:29985"/>
    </ligand>
</feature>
<evidence type="ECO:0000256" key="1">
    <source>
        <dbReference type="ARBA" id="ARBA00022670"/>
    </source>
</evidence>
<dbReference type="GO" id="GO:0036374">
    <property type="term" value="F:glutathione hydrolase activity"/>
    <property type="evidence" value="ECO:0007669"/>
    <property type="project" value="InterPro"/>
</dbReference>
<evidence type="ECO:0000256" key="2">
    <source>
        <dbReference type="ARBA" id="ARBA00022679"/>
    </source>
</evidence>
<keyword evidence="5" id="KW-0012">Acyltransferase</keyword>